<dbReference type="EMBL" id="GBXM01011391">
    <property type="protein sequence ID" value="JAH97186.1"/>
    <property type="molecule type" value="Transcribed_RNA"/>
</dbReference>
<evidence type="ECO:0000313" key="1">
    <source>
        <dbReference type="EMBL" id="JAH97186.1"/>
    </source>
</evidence>
<protein>
    <submittedName>
        <fullName evidence="1">Uncharacterized protein</fullName>
    </submittedName>
</protein>
<accession>A0A0E9X3X6</accession>
<organism evidence="1">
    <name type="scientific">Anguilla anguilla</name>
    <name type="common">European freshwater eel</name>
    <name type="synonym">Muraena anguilla</name>
    <dbReference type="NCBI Taxonomy" id="7936"/>
    <lineage>
        <taxon>Eukaryota</taxon>
        <taxon>Metazoa</taxon>
        <taxon>Chordata</taxon>
        <taxon>Craniata</taxon>
        <taxon>Vertebrata</taxon>
        <taxon>Euteleostomi</taxon>
        <taxon>Actinopterygii</taxon>
        <taxon>Neopterygii</taxon>
        <taxon>Teleostei</taxon>
        <taxon>Anguilliformes</taxon>
        <taxon>Anguillidae</taxon>
        <taxon>Anguilla</taxon>
    </lineage>
</organism>
<reference evidence="1" key="2">
    <citation type="journal article" date="2015" name="Fish Shellfish Immunol.">
        <title>Early steps in the European eel (Anguilla anguilla)-Vibrio vulnificus interaction in the gills: Role of the RtxA13 toxin.</title>
        <authorList>
            <person name="Callol A."/>
            <person name="Pajuelo D."/>
            <person name="Ebbesson L."/>
            <person name="Teles M."/>
            <person name="MacKenzie S."/>
            <person name="Amaro C."/>
        </authorList>
    </citation>
    <scope>NUCLEOTIDE SEQUENCE</scope>
</reference>
<name>A0A0E9X3X6_ANGAN</name>
<dbReference type="AlphaFoldDB" id="A0A0E9X3X6"/>
<sequence>MLLAAVYSGCLWVLSEDFGSHLQYVTLMGTSVRIRNYGDSLSKVWL</sequence>
<reference evidence="1" key="1">
    <citation type="submission" date="2014-11" db="EMBL/GenBank/DDBJ databases">
        <authorList>
            <person name="Amaro Gonzalez C."/>
        </authorList>
    </citation>
    <scope>NUCLEOTIDE SEQUENCE</scope>
</reference>
<proteinExistence type="predicted"/>